<evidence type="ECO:0000313" key="1">
    <source>
        <dbReference type="EMBL" id="TDL19841.1"/>
    </source>
</evidence>
<name>A0A4Y7PXN9_9AGAM</name>
<keyword evidence="2" id="KW-1185">Reference proteome</keyword>
<proteinExistence type="predicted"/>
<protein>
    <submittedName>
        <fullName evidence="1">Uncharacterized protein</fullName>
    </submittedName>
</protein>
<accession>A0A4Y7PXN9</accession>
<dbReference type="AlphaFoldDB" id="A0A4Y7PXN9"/>
<gene>
    <name evidence="1" type="ORF">BD410DRAFT_726638</name>
</gene>
<dbReference type="Proteomes" id="UP000294933">
    <property type="component" value="Unassembled WGS sequence"/>
</dbReference>
<dbReference type="OrthoDB" id="5987198at2759"/>
<dbReference type="STRING" id="50990.A0A4Y7PXN9"/>
<organism evidence="1 2">
    <name type="scientific">Rickenella mellea</name>
    <dbReference type="NCBI Taxonomy" id="50990"/>
    <lineage>
        <taxon>Eukaryota</taxon>
        <taxon>Fungi</taxon>
        <taxon>Dikarya</taxon>
        <taxon>Basidiomycota</taxon>
        <taxon>Agaricomycotina</taxon>
        <taxon>Agaricomycetes</taxon>
        <taxon>Hymenochaetales</taxon>
        <taxon>Rickenellaceae</taxon>
        <taxon>Rickenella</taxon>
    </lineage>
</organism>
<dbReference type="EMBL" id="ML170193">
    <property type="protein sequence ID" value="TDL19841.1"/>
    <property type="molecule type" value="Genomic_DNA"/>
</dbReference>
<sequence>TAKGKYELNLFEVWWRNRSSMFAQRGYMLQPRYQPGWELSWMDTNIHPIYCEDSCKIMHWKILDAKRLFDGKTVIIKRVPLDSSEGHIAQSI</sequence>
<evidence type="ECO:0000313" key="2">
    <source>
        <dbReference type="Proteomes" id="UP000294933"/>
    </source>
</evidence>
<reference evidence="1 2" key="1">
    <citation type="submission" date="2018-06" db="EMBL/GenBank/DDBJ databases">
        <title>A transcriptomic atlas of mushroom development highlights an independent origin of complex multicellularity.</title>
        <authorList>
            <consortium name="DOE Joint Genome Institute"/>
            <person name="Krizsan K."/>
            <person name="Almasi E."/>
            <person name="Merenyi Z."/>
            <person name="Sahu N."/>
            <person name="Viragh M."/>
            <person name="Koszo T."/>
            <person name="Mondo S."/>
            <person name="Kiss B."/>
            <person name="Balint B."/>
            <person name="Kues U."/>
            <person name="Barry K."/>
            <person name="Hegedus J.C."/>
            <person name="Henrissat B."/>
            <person name="Johnson J."/>
            <person name="Lipzen A."/>
            <person name="Ohm R."/>
            <person name="Nagy I."/>
            <person name="Pangilinan J."/>
            <person name="Yan J."/>
            <person name="Xiong Y."/>
            <person name="Grigoriev I.V."/>
            <person name="Hibbett D.S."/>
            <person name="Nagy L.G."/>
        </authorList>
    </citation>
    <scope>NUCLEOTIDE SEQUENCE [LARGE SCALE GENOMIC DNA]</scope>
    <source>
        <strain evidence="1 2">SZMC22713</strain>
    </source>
</reference>
<feature type="non-terminal residue" evidence="1">
    <location>
        <position position="1"/>
    </location>
</feature>
<dbReference type="VEuPathDB" id="FungiDB:BD410DRAFT_726638"/>